<dbReference type="InterPro" id="IPR011576">
    <property type="entry name" value="Pyridox_Oxase_N"/>
</dbReference>
<proteinExistence type="predicted"/>
<feature type="domain" description="Pyridoxamine 5'-phosphate oxidase N-terminal" evidence="2">
    <location>
        <begin position="48"/>
        <end position="158"/>
    </location>
</feature>
<dbReference type="PANTHER" id="PTHR35176:SF6">
    <property type="entry name" value="HEME OXYGENASE HI_0854-RELATED"/>
    <property type="match status" value="1"/>
</dbReference>
<evidence type="ECO:0000313" key="3">
    <source>
        <dbReference type="EMBL" id="GHH83213.1"/>
    </source>
</evidence>
<accession>A0A919GEL3</accession>
<dbReference type="GO" id="GO:0016627">
    <property type="term" value="F:oxidoreductase activity, acting on the CH-CH group of donors"/>
    <property type="evidence" value="ECO:0007669"/>
    <property type="project" value="TreeGrafter"/>
</dbReference>
<protein>
    <submittedName>
        <fullName evidence="3">Pyridoxamine 5'-phosphate oxidase</fullName>
    </submittedName>
</protein>
<keyword evidence="1" id="KW-0560">Oxidoreductase</keyword>
<keyword evidence="4" id="KW-1185">Reference proteome</keyword>
<reference evidence="3" key="2">
    <citation type="submission" date="2020-09" db="EMBL/GenBank/DDBJ databases">
        <authorList>
            <person name="Sun Q."/>
            <person name="Ohkuma M."/>
        </authorList>
    </citation>
    <scope>NUCLEOTIDE SEQUENCE</scope>
    <source>
        <strain evidence="3">JCM 4646</strain>
    </source>
</reference>
<name>A0A919GEL3_9ACTN</name>
<dbReference type="Proteomes" id="UP000617734">
    <property type="component" value="Unassembled WGS sequence"/>
</dbReference>
<reference evidence="3" key="1">
    <citation type="journal article" date="2014" name="Int. J. Syst. Evol. Microbiol.">
        <title>Complete genome sequence of Corynebacterium casei LMG S-19264T (=DSM 44701T), isolated from a smear-ripened cheese.</title>
        <authorList>
            <consortium name="US DOE Joint Genome Institute (JGI-PGF)"/>
            <person name="Walter F."/>
            <person name="Albersmeier A."/>
            <person name="Kalinowski J."/>
            <person name="Ruckert C."/>
        </authorList>
    </citation>
    <scope>NUCLEOTIDE SEQUENCE</scope>
    <source>
        <strain evidence="3">JCM 4646</strain>
    </source>
</reference>
<dbReference type="Gene3D" id="2.30.110.10">
    <property type="entry name" value="Electron Transport, Fmn-binding Protein, Chain A"/>
    <property type="match status" value="1"/>
</dbReference>
<dbReference type="PANTHER" id="PTHR35176">
    <property type="entry name" value="HEME OXYGENASE HI_0854-RELATED"/>
    <property type="match status" value="1"/>
</dbReference>
<organism evidence="3 4">
    <name type="scientific">Kitasatospora indigofera</name>
    <dbReference type="NCBI Taxonomy" id="67307"/>
    <lineage>
        <taxon>Bacteria</taxon>
        <taxon>Bacillati</taxon>
        <taxon>Actinomycetota</taxon>
        <taxon>Actinomycetes</taxon>
        <taxon>Kitasatosporales</taxon>
        <taxon>Streptomycetaceae</taxon>
        <taxon>Kitasatospora</taxon>
    </lineage>
</organism>
<gene>
    <name evidence="3" type="ORF">GCM10018781_69790</name>
</gene>
<evidence type="ECO:0000256" key="1">
    <source>
        <dbReference type="ARBA" id="ARBA00023002"/>
    </source>
</evidence>
<dbReference type="SUPFAM" id="SSF50475">
    <property type="entry name" value="FMN-binding split barrel"/>
    <property type="match status" value="1"/>
</dbReference>
<evidence type="ECO:0000313" key="4">
    <source>
        <dbReference type="Proteomes" id="UP000617734"/>
    </source>
</evidence>
<comment type="caution">
    <text evidence="3">The sequence shown here is derived from an EMBL/GenBank/DDBJ whole genome shotgun (WGS) entry which is preliminary data.</text>
</comment>
<dbReference type="AlphaFoldDB" id="A0A919GEL3"/>
<dbReference type="Pfam" id="PF01243">
    <property type="entry name" value="PNPOx_N"/>
    <property type="match status" value="1"/>
</dbReference>
<dbReference type="GO" id="GO:0070967">
    <property type="term" value="F:coenzyme F420 binding"/>
    <property type="evidence" value="ECO:0007669"/>
    <property type="project" value="TreeGrafter"/>
</dbReference>
<evidence type="ECO:0000259" key="2">
    <source>
        <dbReference type="Pfam" id="PF01243"/>
    </source>
</evidence>
<dbReference type="EMBL" id="BNBO01000063">
    <property type="protein sequence ID" value="GHH83213.1"/>
    <property type="molecule type" value="Genomic_DNA"/>
</dbReference>
<sequence length="189" mass="20820">MYVVSLIRPVWHRPRRAGPSSRPVDGVRCDTGGMATWQDFEQQAPDLAPAVRARFEAARHHVLATLRPDGAPRVSGTEVRFIGADLTLGSMYGAVKARDLRRDRRFALHSNPADATMADGDAKLAGRALEITDEVELTAYESELPTAPPGPFHAFRLELDQAVLTTVEEGVLVIRSWRPGEPVTTVRRD</sequence>
<dbReference type="GO" id="GO:0005829">
    <property type="term" value="C:cytosol"/>
    <property type="evidence" value="ECO:0007669"/>
    <property type="project" value="TreeGrafter"/>
</dbReference>
<dbReference type="InterPro" id="IPR052019">
    <property type="entry name" value="F420H2_bilvrd_red/Heme_oxyg"/>
</dbReference>
<dbReference type="InterPro" id="IPR012349">
    <property type="entry name" value="Split_barrel_FMN-bd"/>
</dbReference>